<protein>
    <submittedName>
        <fullName evidence="2">Uncharacterized protein</fullName>
    </submittedName>
</protein>
<feature type="compositionally biased region" description="Low complexity" evidence="1">
    <location>
        <begin position="1"/>
        <end position="21"/>
    </location>
</feature>
<proteinExistence type="predicted"/>
<dbReference type="EMBL" id="KV919807">
    <property type="protein sequence ID" value="OSX69080.1"/>
    <property type="molecule type" value="Genomic_DNA"/>
</dbReference>
<feature type="compositionally biased region" description="Basic residues" evidence="1">
    <location>
        <begin position="148"/>
        <end position="161"/>
    </location>
</feature>
<reference evidence="2 3" key="1">
    <citation type="submission" date="2017-03" db="EMBL/GenBank/DDBJ databases">
        <title>WGS assembly of Porphyra umbilicalis.</title>
        <authorList>
            <person name="Brawley S.H."/>
            <person name="Blouin N.A."/>
            <person name="Ficko-Blean E."/>
            <person name="Wheeler G.L."/>
            <person name="Lohr M."/>
            <person name="Goodson H.V."/>
            <person name="Jenkins J.W."/>
            <person name="Blaby-Haas C.E."/>
            <person name="Helliwell K.E."/>
            <person name="Chan C."/>
            <person name="Marriage T."/>
            <person name="Bhattacharya D."/>
            <person name="Klein A.S."/>
            <person name="Badis Y."/>
            <person name="Brodie J."/>
            <person name="Cao Y."/>
            <person name="Collen J."/>
            <person name="Dittami S.M."/>
            <person name="Gachon C.M."/>
            <person name="Green B.R."/>
            <person name="Karpowicz S."/>
            <person name="Kim J.W."/>
            <person name="Kudahl U."/>
            <person name="Lin S."/>
            <person name="Michel G."/>
            <person name="Mittag M."/>
            <person name="Olson B.J."/>
            <person name="Pangilinan J."/>
            <person name="Peng Y."/>
            <person name="Qiu H."/>
            <person name="Shu S."/>
            <person name="Singer J.T."/>
            <person name="Smith A.G."/>
            <person name="Sprecher B.N."/>
            <person name="Wagner V."/>
            <person name="Wang W."/>
            <person name="Wang Z.-Y."/>
            <person name="Yan J."/>
            <person name="Yarish C."/>
            <person name="Zoeuner-Riek S."/>
            <person name="Zhuang Y."/>
            <person name="Zou Y."/>
            <person name="Lindquist E.A."/>
            <person name="Grimwood J."/>
            <person name="Barry K."/>
            <person name="Rokhsar D.S."/>
            <person name="Schmutz J."/>
            <person name="Stiller J.W."/>
            <person name="Grossman A.R."/>
            <person name="Prochnik S.E."/>
        </authorList>
    </citation>
    <scope>NUCLEOTIDE SEQUENCE [LARGE SCALE GENOMIC DNA]</scope>
    <source>
        <strain evidence="2">4086291</strain>
    </source>
</reference>
<feature type="region of interest" description="Disordered" evidence="1">
    <location>
        <begin position="148"/>
        <end position="171"/>
    </location>
</feature>
<evidence type="ECO:0000256" key="1">
    <source>
        <dbReference type="SAM" id="MobiDB-lite"/>
    </source>
</evidence>
<evidence type="ECO:0000313" key="3">
    <source>
        <dbReference type="Proteomes" id="UP000218209"/>
    </source>
</evidence>
<feature type="compositionally biased region" description="Low complexity" evidence="1">
    <location>
        <begin position="162"/>
        <end position="171"/>
    </location>
</feature>
<feature type="region of interest" description="Disordered" evidence="1">
    <location>
        <begin position="1"/>
        <end position="51"/>
    </location>
</feature>
<dbReference type="Proteomes" id="UP000218209">
    <property type="component" value="Unassembled WGS sequence"/>
</dbReference>
<keyword evidence="3" id="KW-1185">Reference proteome</keyword>
<evidence type="ECO:0000313" key="2">
    <source>
        <dbReference type="EMBL" id="OSX69080.1"/>
    </source>
</evidence>
<organism evidence="2 3">
    <name type="scientific">Porphyra umbilicalis</name>
    <name type="common">Purple laver</name>
    <name type="synonym">Red alga</name>
    <dbReference type="NCBI Taxonomy" id="2786"/>
    <lineage>
        <taxon>Eukaryota</taxon>
        <taxon>Rhodophyta</taxon>
        <taxon>Bangiophyceae</taxon>
        <taxon>Bangiales</taxon>
        <taxon>Bangiaceae</taxon>
        <taxon>Porphyra</taxon>
    </lineage>
</organism>
<accession>A0A1X6NKL9</accession>
<name>A0A1X6NKL9_PORUM</name>
<gene>
    <name evidence="2" type="ORF">BU14_1894s0001</name>
</gene>
<dbReference type="AlphaFoldDB" id="A0A1X6NKL9"/>
<sequence length="171" mass="19375">MATAAPRRTRARATVAAAAGTRQRRPPPNLRAAPVASLGRTRPPRPAAAASTATCPLAGTLTWSTTMAPRTSLPTWRSRPTSRPRRWTPRCGCWKCIMRGWPCARRTRRLCCNGGCWTLRRSAIWRRTSQRPSATWCPASKCLRASTRRRSRRRWRRRRSRSTASPRALRS</sequence>